<evidence type="ECO:0000313" key="3">
    <source>
        <dbReference type="Proteomes" id="UP000268908"/>
    </source>
</evidence>
<comment type="caution">
    <text evidence="2">The sequence shown here is derived from an EMBL/GenBank/DDBJ whole genome shotgun (WGS) entry which is preliminary data.</text>
</comment>
<feature type="signal peptide" evidence="1">
    <location>
        <begin position="1"/>
        <end position="19"/>
    </location>
</feature>
<organism evidence="2 3">
    <name type="scientific">Sulfurisoma sediminicola</name>
    <dbReference type="NCBI Taxonomy" id="1381557"/>
    <lineage>
        <taxon>Bacteria</taxon>
        <taxon>Pseudomonadati</taxon>
        <taxon>Pseudomonadota</taxon>
        <taxon>Betaproteobacteria</taxon>
        <taxon>Nitrosomonadales</taxon>
        <taxon>Sterolibacteriaceae</taxon>
        <taxon>Sulfurisoma</taxon>
    </lineage>
</organism>
<dbReference type="PANTHER" id="PTHR36573:SF1">
    <property type="entry name" value="INTERMEMBRANE PHOSPHOLIPID TRANSPORT SYSTEM BINDING PROTEIN MLAC"/>
    <property type="match status" value="1"/>
</dbReference>
<evidence type="ECO:0000313" key="2">
    <source>
        <dbReference type="EMBL" id="RLJ63737.1"/>
    </source>
</evidence>
<evidence type="ECO:0000256" key="1">
    <source>
        <dbReference type="SAM" id="SignalP"/>
    </source>
</evidence>
<dbReference type="Gene3D" id="1.10.10.640">
    <property type="entry name" value="phospholipid-binding protein"/>
    <property type="match status" value="1"/>
</dbReference>
<keyword evidence="3" id="KW-1185">Reference proteome</keyword>
<gene>
    <name evidence="2" type="ORF">DFR35_2369</name>
</gene>
<protein>
    <submittedName>
        <fullName evidence="2">Phospholipid transport system substrate-binding protein</fullName>
    </submittedName>
</protein>
<keyword evidence="1" id="KW-0732">Signal</keyword>
<dbReference type="EMBL" id="RCCI01000006">
    <property type="protein sequence ID" value="RLJ63737.1"/>
    <property type="molecule type" value="Genomic_DNA"/>
</dbReference>
<dbReference type="RefSeq" id="WP_121242639.1">
    <property type="nucleotide sequence ID" value="NZ_BHVV01000003.1"/>
</dbReference>
<dbReference type="PANTHER" id="PTHR36573">
    <property type="entry name" value="INTERMEMBRANE PHOSPHOLIPID TRANSPORT SYSTEM BINDING PROTEIN MLAC"/>
    <property type="match status" value="1"/>
</dbReference>
<reference evidence="2 3" key="1">
    <citation type="submission" date="2018-10" db="EMBL/GenBank/DDBJ databases">
        <title>Genomic Encyclopedia of Type Strains, Phase IV (KMG-IV): sequencing the most valuable type-strain genomes for metagenomic binning, comparative biology and taxonomic classification.</title>
        <authorList>
            <person name="Goeker M."/>
        </authorList>
    </citation>
    <scope>NUCLEOTIDE SEQUENCE [LARGE SCALE GENOMIC DNA]</scope>
    <source>
        <strain evidence="2 3">DSM 26916</strain>
    </source>
</reference>
<feature type="chain" id="PRO_5019844724" evidence="1">
    <location>
        <begin position="20"/>
        <end position="205"/>
    </location>
</feature>
<dbReference type="Pfam" id="PF05494">
    <property type="entry name" value="MlaC"/>
    <property type="match status" value="1"/>
</dbReference>
<dbReference type="OrthoDB" id="9798905at2"/>
<name>A0A497XAZ4_9PROT</name>
<accession>A0A497XAZ4</accession>
<dbReference type="Proteomes" id="UP000268908">
    <property type="component" value="Unassembled WGS sequence"/>
</dbReference>
<dbReference type="InterPro" id="IPR008869">
    <property type="entry name" value="MlaC/ttg2D"/>
</dbReference>
<proteinExistence type="predicted"/>
<dbReference type="Gene3D" id="3.10.450.50">
    <property type="match status" value="1"/>
</dbReference>
<dbReference type="PIRSF" id="PIRSF004649">
    <property type="entry name" value="MlaC"/>
    <property type="match status" value="1"/>
</dbReference>
<dbReference type="AlphaFoldDB" id="A0A497XAZ4"/>
<sequence length="205" mass="23037">MKWLLGIIAALCLNAGALAQELAPDVLIKNVTNEVLDIVRKDKEIQSGSTRKAIDLVDAKVLPHFNFTRMTQLAVARDWRQASPEQQKTLTAEFRTLLVRTYSKALTEYKNQTVDFKPFKMQPAETDVKVRTLINQPGAKPIDLDYYLEKQPNGWKVYDIEVGGVSLVTNYRSEFSTQVRQGGIDGLIATLQKKNKTGEATVPKK</sequence>